<evidence type="ECO:0000259" key="2">
    <source>
        <dbReference type="PROSITE" id="PS51397"/>
    </source>
</evidence>
<dbReference type="GO" id="GO:0006281">
    <property type="term" value="P:DNA repair"/>
    <property type="evidence" value="ECO:0007669"/>
    <property type="project" value="TreeGrafter"/>
</dbReference>
<reference evidence="3 4" key="1">
    <citation type="submission" date="2021-11" db="EMBL/GenBank/DDBJ databases">
        <title>Black yeast isolated from Biological Soil Crust.</title>
        <authorList>
            <person name="Kurbessoian T."/>
        </authorList>
    </citation>
    <scope>NUCLEOTIDE SEQUENCE [LARGE SCALE GENOMIC DNA]</scope>
    <source>
        <strain evidence="3 4">CCFEE 5522</strain>
    </source>
</reference>
<dbReference type="PANTHER" id="PTHR46622">
    <property type="entry name" value="DNA-DEPENDENT METALLOPROTEASE WSS1"/>
    <property type="match status" value="1"/>
</dbReference>
<keyword evidence="4" id="KW-1185">Reference proteome</keyword>
<dbReference type="AlphaFoldDB" id="A0AAV9JKW4"/>
<dbReference type="GO" id="GO:0005634">
    <property type="term" value="C:nucleus"/>
    <property type="evidence" value="ECO:0007669"/>
    <property type="project" value="TreeGrafter"/>
</dbReference>
<sequence>MPSLASMLFGAPARRPTGYNHNDRERSSGHGTGPTMAMDETPTPSTKIVRDYRELRTPYLQKRTEALALLHHIASLVAPIMRAHNWRIPLLEELALDTSRLLGYHEFAYDRSVKICIRLRSQRNPSTAFGELEDIVDALLHELAHFDEKQHDDAFRELWHELRDDYEALYPRAKKLPRSTACGE</sequence>
<evidence type="ECO:0000313" key="4">
    <source>
        <dbReference type="Proteomes" id="UP001324427"/>
    </source>
</evidence>
<dbReference type="PANTHER" id="PTHR46622:SF1">
    <property type="entry name" value="DNA-DEPENDENT METALLOPROTEASE WSS1"/>
    <property type="match status" value="1"/>
</dbReference>
<dbReference type="InterPro" id="IPR053000">
    <property type="entry name" value="WSS1-like_metalloprotease"/>
</dbReference>
<dbReference type="EMBL" id="JAVFHQ010000017">
    <property type="protein sequence ID" value="KAK4545862.1"/>
    <property type="molecule type" value="Genomic_DNA"/>
</dbReference>
<feature type="domain" description="WLM" evidence="2">
    <location>
        <begin position="40"/>
        <end position="184"/>
    </location>
</feature>
<feature type="region of interest" description="Disordered" evidence="1">
    <location>
        <begin position="9"/>
        <end position="43"/>
    </location>
</feature>
<dbReference type="GO" id="GO:0008237">
    <property type="term" value="F:metallopeptidase activity"/>
    <property type="evidence" value="ECO:0007669"/>
    <property type="project" value="TreeGrafter"/>
</dbReference>
<evidence type="ECO:0000256" key="1">
    <source>
        <dbReference type="SAM" id="MobiDB-lite"/>
    </source>
</evidence>
<organism evidence="3 4">
    <name type="scientific">Oleoguttula mirabilis</name>
    <dbReference type="NCBI Taxonomy" id="1507867"/>
    <lineage>
        <taxon>Eukaryota</taxon>
        <taxon>Fungi</taxon>
        <taxon>Dikarya</taxon>
        <taxon>Ascomycota</taxon>
        <taxon>Pezizomycotina</taxon>
        <taxon>Dothideomycetes</taxon>
        <taxon>Dothideomycetidae</taxon>
        <taxon>Mycosphaerellales</taxon>
        <taxon>Teratosphaeriaceae</taxon>
        <taxon>Oleoguttula</taxon>
    </lineage>
</organism>
<protein>
    <recommendedName>
        <fullName evidence="2">WLM domain-containing protein</fullName>
    </recommendedName>
</protein>
<evidence type="ECO:0000313" key="3">
    <source>
        <dbReference type="EMBL" id="KAK4545862.1"/>
    </source>
</evidence>
<comment type="caution">
    <text evidence="3">The sequence shown here is derived from an EMBL/GenBank/DDBJ whole genome shotgun (WGS) entry which is preliminary data.</text>
</comment>
<dbReference type="Pfam" id="PF08325">
    <property type="entry name" value="WLM"/>
    <property type="match status" value="1"/>
</dbReference>
<name>A0AAV9JKW4_9PEZI</name>
<dbReference type="Proteomes" id="UP001324427">
    <property type="component" value="Unassembled WGS sequence"/>
</dbReference>
<dbReference type="InterPro" id="IPR013536">
    <property type="entry name" value="WLM_dom"/>
</dbReference>
<proteinExistence type="predicted"/>
<accession>A0AAV9JKW4</accession>
<gene>
    <name evidence="3" type="ORF">LTR36_002426</name>
</gene>
<dbReference type="PROSITE" id="PS51397">
    <property type="entry name" value="WLM"/>
    <property type="match status" value="1"/>
</dbReference>